<dbReference type="RefSeq" id="WP_171016884.1">
    <property type="nucleotide sequence ID" value="NZ_SWLG01000012.1"/>
</dbReference>
<comment type="caution">
    <text evidence="2">The sequence shown here is derived from an EMBL/GenBank/DDBJ whole genome shotgun (WGS) entry which is preliminary data.</text>
</comment>
<organism evidence="2 3">
    <name type="scientific">Exobacillus caeni</name>
    <dbReference type="NCBI Taxonomy" id="2574798"/>
    <lineage>
        <taxon>Bacteria</taxon>
        <taxon>Bacillati</taxon>
        <taxon>Bacillota</taxon>
        <taxon>Bacilli</taxon>
        <taxon>Bacillales</taxon>
        <taxon>Guptibacillaceae</taxon>
        <taxon>Exobacillus</taxon>
    </lineage>
</organism>
<feature type="chain" id="PRO_5024359645" description="Lipoprotein" evidence="1">
    <location>
        <begin position="22"/>
        <end position="116"/>
    </location>
</feature>
<dbReference type="Proteomes" id="UP000308230">
    <property type="component" value="Unassembled WGS sequence"/>
</dbReference>
<accession>A0A5R9F0L1</accession>
<name>A0A5R9F0L1_9BACL</name>
<evidence type="ECO:0000313" key="3">
    <source>
        <dbReference type="Proteomes" id="UP000308230"/>
    </source>
</evidence>
<keyword evidence="1" id="KW-0732">Signal</keyword>
<sequence>MTHRKVVILTILMCLSLVACSKEPLINENYNNVSVINTSTDKVLYETTNQEKVNEIISEINNSKRTDTWEGPGSVYSLVLSDDRSSKEASYHLQEDGTGEIVIDGYYVYTRFYLIE</sequence>
<gene>
    <name evidence="2" type="ORF">FCL54_16475</name>
</gene>
<feature type="signal peptide" evidence="1">
    <location>
        <begin position="1"/>
        <end position="21"/>
    </location>
</feature>
<dbReference type="EMBL" id="SWLG01000012">
    <property type="protein sequence ID" value="TLS36229.1"/>
    <property type="molecule type" value="Genomic_DNA"/>
</dbReference>
<evidence type="ECO:0000256" key="1">
    <source>
        <dbReference type="SAM" id="SignalP"/>
    </source>
</evidence>
<dbReference type="PROSITE" id="PS51257">
    <property type="entry name" value="PROKAR_LIPOPROTEIN"/>
    <property type="match status" value="1"/>
</dbReference>
<keyword evidence="3" id="KW-1185">Reference proteome</keyword>
<proteinExistence type="predicted"/>
<reference evidence="2 3" key="1">
    <citation type="submission" date="2019-04" db="EMBL/GenBank/DDBJ databases">
        <title>Bacillus caeni sp. nov., a bacterium isolated from mangrove sediment.</title>
        <authorList>
            <person name="Huang H."/>
            <person name="Mo K."/>
            <person name="Hu Y."/>
        </authorList>
    </citation>
    <scope>NUCLEOTIDE SEQUENCE [LARGE SCALE GENOMIC DNA]</scope>
    <source>
        <strain evidence="2 3">HB172195</strain>
    </source>
</reference>
<protein>
    <recommendedName>
        <fullName evidence="4">Lipoprotein</fullName>
    </recommendedName>
</protein>
<dbReference type="AlphaFoldDB" id="A0A5R9F0L1"/>
<evidence type="ECO:0008006" key="4">
    <source>
        <dbReference type="Google" id="ProtNLM"/>
    </source>
</evidence>
<evidence type="ECO:0000313" key="2">
    <source>
        <dbReference type="EMBL" id="TLS36229.1"/>
    </source>
</evidence>